<dbReference type="GO" id="GO:0008202">
    <property type="term" value="P:steroid metabolic process"/>
    <property type="evidence" value="ECO:0007669"/>
    <property type="project" value="InterPro"/>
</dbReference>
<dbReference type="Gene3D" id="1.20.120.1630">
    <property type="match status" value="1"/>
</dbReference>
<dbReference type="InterPro" id="IPR016636">
    <property type="entry name" value="3-oxo-5-alpha-steroid_4-DH"/>
</dbReference>
<name>A0A7V3NUE0_UNCW3</name>
<dbReference type="FunFam" id="1.20.120.1630:FF:000014">
    <property type="entry name" value="Steroid 5-alpha reductase, putative"/>
    <property type="match status" value="1"/>
</dbReference>
<organism evidence="7">
    <name type="scientific">candidate division WOR-3 bacterium</name>
    <dbReference type="NCBI Taxonomy" id="2052148"/>
    <lineage>
        <taxon>Bacteria</taxon>
        <taxon>Bacteria division WOR-3</taxon>
    </lineage>
</organism>
<evidence type="ECO:0000256" key="2">
    <source>
        <dbReference type="ARBA" id="ARBA00022692"/>
    </source>
</evidence>
<evidence type="ECO:0000256" key="4">
    <source>
        <dbReference type="ARBA" id="ARBA00023136"/>
    </source>
</evidence>
<dbReference type="InterPro" id="IPR039357">
    <property type="entry name" value="SRD5A/TECR"/>
</dbReference>
<feature type="transmembrane region" description="Helical" evidence="5">
    <location>
        <begin position="111"/>
        <end position="129"/>
    </location>
</feature>
<protein>
    <submittedName>
        <fullName evidence="7">DUF1295 domain-containing protein</fullName>
    </submittedName>
</protein>
<keyword evidence="2 5" id="KW-0812">Transmembrane</keyword>
<feature type="transmembrane region" description="Helical" evidence="5">
    <location>
        <begin position="54"/>
        <end position="72"/>
    </location>
</feature>
<reference evidence="7" key="1">
    <citation type="journal article" date="2020" name="mSystems">
        <title>Genome- and Community-Level Interaction Insights into Carbon Utilization and Element Cycling Functions of Hydrothermarchaeota in Hydrothermal Sediment.</title>
        <authorList>
            <person name="Zhou Z."/>
            <person name="Liu Y."/>
            <person name="Xu W."/>
            <person name="Pan J."/>
            <person name="Luo Z.H."/>
            <person name="Li M."/>
        </authorList>
    </citation>
    <scope>NUCLEOTIDE SEQUENCE [LARGE SCALE GENOMIC DNA]</scope>
    <source>
        <strain evidence="7">SpSt-754</strain>
    </source>
</reference>
<dbReference type="PROSITE" id="PS50244">
    <property type="entry name" value="S5A_REDUCTASE"/>
    <property type="match status" value="1"/>
</dbReference>
<evidence type="ECO:0000256" key="3">
    <source>
        <dbReference type="ARBA" id="ARBA00022989"/>
    </source>
</evidence>
<gene>
    <name evidence="7" type="ORF">ENV38_04355</name>
</gene>
<dbReference type="PANTHER" id="PTHR10556">
    <property type="entry name" value="3-OXO-5-ALPHA-STEROID 4-DEHYDROGENASE"/>
    <property type="match status" value="1"/>
</dbReference>
<dbReference type="InterPro" id="IPR001104">
    <property type="entry name" value="3-oxo-5_a-steroid_4-DH_C"/>
</dbReference>
<comment type="subcellular location">
    <subcellularLocation>
        <location evidence="1">Membrane</location>
        <topology evidence="1">Multi-pass membrane protein</topology>
    </subcellularLocation>
</comment>
<dbReference type="PANTHER" id="PTHR10556:SF43">
    <property type="entry name" value="STEROID 5-ALPHA-REDUCTASE DET2"/>
    <property type="match status" value="1"/>
</dbReference>
<evidence type="ECO:0000256" key="5">
    <source>
        <dbReference type="SAM" id="Phobius"/>
    </source>
</evidence>
<proteinExistence type="predicted"/>
<dbReference type="PIRSF" id="PIRSF015596">
    <property type="entry name" value="5_alpha-SR2"/>
    <property type="match status" value="1"/>
</dbReference>
<keyword evidence="4 5" id="KW-0472">Membrane</keyword>
<accession>A0A7V3NUE0</accession>
<feature type="transmembrane region" description="Helical" evidence="5">
    <location>
        <begin position="205"/>
        <end position="229"/>
    </location>
</feature>
<evidence type="ECO:0000256" key="1">
    <source>
        <dbReference type="ARBA" id="ARBA00004141"/>
    </source>
</evidence>
<dbReference type="Pfam" id="PF02544">
    <property type="entry name" value="Steroid_dh"/>
    <property type="match status" value="1"/>
</dbReference>
<dbReference type="AlphaFoldDB" id="A0A7V3NUE0"/>
<evidence type="ECO:0000313" key="7">
    <source>
        <dbReference type="EMBL" id="HGB36117.1"/>
    </source>
</evidence>
<keyword evidence="3 5" id="KW-1133">Transmembrane helix</keyword>
<evidence type="ECO:0000259" key="6">
    <source>
        <dbReference type="Pfam" id="PF02544"/>
    </source>
</evidence>
<feature type="transmembrane region" description="Helical" evidence="5">
    <location>
        <begin position="150"/>
        <end position="167"/>
    </location>
</feature>
<feature type="transmembrane region" description="Helical" evidence="5">
    <location>
        <begin position="12"/>
        <end position="34"/>
    </location>
</feature>
<dbReference type="EMBL" id="DTGD01000159">
    <property type="protein sequence ID" value="HGB36117.1"/>
    <property type="molecule type" value="Genomic_DNA"/>
</dbReference>
<dbReference type="GO" id="GO:0016020">
    <property type="term" value="C:membrane"/>
    <property type="evidence" value="ECO:0007669"/>
    <property type="project" value="UniProtKB-SubCell"/>
</dbReference>
<sequence length="258" mass="29847">MIHINGLRNTDIFNIFVWCWIGCSIVIFLSLLKITAPYGRHARKGWGPLLSNKIGWILMEIPSLLIPVLYFFKYRAYLSRNPQLIFATLWIMHYFYRSLLFPFKLHSKKNIPLSIVAMGSFFNTVNSLINMISITHIKKYSPIWVGDPRFITGVILFITGFLLHYTSDSKLISLRRNGENGYKIPEGGIFNFVSSPNYLGEILEWTGWAIATWSLAGLSFALWTFANLAPRALANHKWYKENFPTYPENRKALIPYIL</sequence>
<feature type="domain" description="3-oxo-5-alpha-steroid 4-dehydrogenase C-terminal" evidence="6">
    <location>
        <begin position="110"/>
        <end position="258"/>
    </location>
</feature>
<feature type="transmembrane region" description="Helical" evidence="5">
    <location>
        <begin position="84"/>
        <end position="105"/>
    </location>
</feature>
<comment type="caution">
    <text evidence="7">The sequence shown here is derived from an EMBL/GenBank/DDBJ whole genome shotgun (WGS) entry which is preliminary data.</text>
</comment>
<dbReference type="GO" id="GO:0003865">
    <property type="term" value="F:3-oxo-5-alpha-steroid 4-dehydrogenase activity"/>
    <property type="evidence" value="ECO:0007669"/>
    <property type="project" value="InterPro"/>
</dbReference>